<feature type="domain" description="Cellulose-binding Sde182 C-terminal" evidence="2">
    <location>
        <begin position="394"/>
        <end position="473"/>
    </location>
</feature>
<sequence length="476" mass="53096">MKTNHILLACYLTFVIIDRNANAQIAALPASEKHRIVLLTDIGGDHDDEQSFTRFMMYADQYDIEGLIATSIRIFPKEKHRPLDGDPQPQYITKWIEGYRQVRPNLLKHSEGWPDPDHLLTLIRKGVTTGRDAPFNIRTGKAGTGSGHYPLKELIGEGKDSEATQLIIDAVDRDDPRPVWIPIWGGSVELAQALWRVRNDRSSEEQMKFISKLRVYSWGHQDSTGIWIQENFPDLVYLVSTGGVIYSAPPELHSAEWLNVNVRFGHGALGALGALGELCPLRHGKLGGADTQTFLGLIPNGLSNMEHPSWGGWGGRLRNAKGSDTQWVDISSNILPARLGHTISRWAPHFQNDYQVRMDWCVKEFDGANHPPTPAIGADKTQSTIKITAKPGETITVDATASSEIDGDSLSYEWMFYREAGNYKGKLTIENKHEATTSFVVPDDAKGKTLHVVLVLTDDGTPNLTRYRRLVVECNK</sequence>
<proteinExistence type="predicted"/>
<evidence type="ECO:0000313" key="4">
    <source>
        <dbReference type="Proteomes" id="UP000007993"/>
    </source>
</evidence>
<dbReference type="InterPro" id="IPR048527">
    <property type="entry name" value="Sde182_C"/>
</dbReference>
<dbReference type="InterPro" id="IPR011483">
    <property type="entry name" value="Sde182_NH-like"/>
</dbReference>
<evidence type="ECO:0000313" key="3">
    <source>
        <dbReference type="EMBL" id="EKK04007.1"/>
    </source>
</evidence>
<evidence type="ECO:0000259" key="1">
    <source>
        <dbReference type="Pfam" id="PF07632"/>
    </source>
</evidence>
<comment type="caution">
    <text evidence="3">The sequence shown here is derived from an EMBL/GenBank/DDBJ whole genome shotgun (WGS) entry which is preliminary data.</text>
</comment>
<dbReference type="AlphaFoldDB" id="K5DB91"/>
<dbReference type="PATRIC" id="fig|993517.3.peg.820"/>
<dbReference type="Gene3D" id="2.60.40.10">
    <property type="entry name" value="Immunoglobulins"/>
    <property type="match status" value="1"/>
</dbReference>
<evidence type="ECO:0000259" key="2">
    <source>
        <dbReference type="Pfam" id="PF21027"/>
    </source>
</evidence>
<organism evidence="3 4">
    <name type="scientific">Rhodopirellula baltica SH28</name>
    <dbReference type="NCBI Taxonomy" id="993517"/>
    <lineage>
        <taxon>Bacteria</taxon>
        <taxon>Pseudomonadati</taxon>
        <taxon>Planctomycetota</taxon>
        <taxon>Planctomycetia</taxon>
        <taxon>Pirellulales</taxon>
        <taxon>Pirellulaceae</taxon>
        <taxon>Rhodopirellula</taxon>
    </lineage>
</organism>
<dbReference type="GO" id="GO:0016799">
    <property type="term" value="F:hydrolase activity, hydrolyzing N-glycosyl compounds"/>
    <property type="evidence" value="ECO:0007669"/>
    <property type="project" value="InterPro"/>
</dbReference>
<dbReference type="Pfam" id="PF07632">
    <property type="entry name" value="Sde182_NH-like"/>
    <property type="match status" value="1"/>
</dbReference>
<dbReference type="InterPro" id="IPR013783">
    <property type="entry name" value="Ig-like_fold"/>
</dbReference>
<dbReference type="InterPro" id="IPR036452">
    <property type="entry name" value="Ribo_hydro-like"/>
</dbReference>
<dbReference type="RefSeq" id="WP_007330731.1">
    <property type="nucleotide sequence ID" value="NZ_AMCW01000018.1"/>
</dbReference>
<dbReference type="EMBL" id="AMCW01000018">
    <property type="protein sequence ID" value="EKK04007.1"/>
    <property type="molecule type" value="Genomic_DNA"/>
</dbReference>
<accession>K5DB91</accession>
<dbReference type="Pfam" id="PF21027">
    <property type="entry name" value="Sde0182_C"/>
    <property type="match status" value="1"/>
</dbReference>
<feature type="domain" description="Cellulose-binding Sde182 nucleoside hydrolase-like" evidence="1">
    <location>
        <begin position="35"/>
        <end position="316"/>
    </location>
</feature>
<gene>
    <name evidence="3" type="ORF">RBSH_00748</name>
</gene>
<dbReference type="Gene3D" id="3.90.245.10">
    <property type="entry name" value="Ribonucleoside hydrolase-like"/>
    <property type="match status" value="1"/>
</dbReference>
<protein>
    <submittedName>
        <fullName evidence="3">Protein containing DUF1593</fullName>
    </submittedName>
</protein>
<dbReference type="Proteomes" id="UP000007993">
    <property type="component" value="Unassembled WGS sequence"/>
</dbReference>
<reference evidence="3 4" key="1">
    <citation type="journal article" date="2013" name="Mar. Genomics">
        <title>Expression of sulfatases in Rhodopirellula baltica and the diversity of sulfatases in the genus Rhodopirellula.</title>
        <authorList>
            <person name="Wegner C.E."/>
            <person name="Richter-Heitmann T."/>
            <person name="Klindworth A."/>
            <person name="Klockow C."/>
            <person name="Richter M."/>
            <person name="Achstetter T."/>
            <person name="Glockner F.O."/>
            <person name="Harder J."/>
        </authorList>
    </citation>
    <scope>NUCLEOTIDE SEQUENCE [LARGE SCALE GENOMIC DNA]</scope>
    <source>
        <strain evidence="3 4">SH28</strain>
    </source>
</reference>
<name>K5DB91_RHOBT</name>